<evidence type="ECO:0000259" key="1">
    <source>
        <dbReference type="Pfam" id="PF19124"/>
    </source>
</evidence>
<sequence>MERVRKLISWIMFGLVVAAIAQQLRRPASERTWHGNVAFVPYDFRIPTLERIKAAWWNPDDERIITPRAFGVGWAINLYQLRRRALMLVA</sequence>
<dbReference type="KEGG" id="sti:Sthe_0700"/>
<reference evidence="2 3" key="2">
    <citation type="journal article" date="2010" name="Stand. Genomic Sci.">
        <title>Complete genome sequence of Desulfohalobium retbaense type strain (HR(100)).</title>
        <authorList>
            <person name="Spring S."/>
            <person name="Nolan M."/>
            <person name="Lapidus A."/>
            <person name="Glavina Del Rio T."/>
            <person name="Copeland A."/>
            <person name="Tice H."/>
            <person name="Cheng J.F."/>
            <person name="Lucas S."/>
            <person name="Land M."/>
            <person name="Chen F."/>
            <person name="Bruce D."/>
            <person name="Goodwin L."/>
            <person name="Pitluck S."/>
            <person name="Ivanova N."/>
            <person name="Mavromatis K."/>
            <person name="Mikhailova N."/>
            <person name="Pati A."/>
            <person name="Chen A."/>
            <person name="Palaniappan K."/>
            <person name="Hauser L."/>
            <person name="Chang Y.J."/>
            <person name="Jeffries C.D."/>
            <person name="Munk C."/>
            <person name="Kiss H."/>
            <person name="Chain P."/>
            <person name="Han C."/>
            <person name="Brettin T."/>
            <person name="Detter J.C."/>
            <person name="Schuler E."/>
            <person name="Goker M."/>
            <person name="Rohde M."/>
            <person name="Bristow J."/>
            <person name="Eisen J.A."/>
            <person name="Markowitz V."/>
            <person name="Hugenholtz P."/>
            <person name="Kyrpides N.C."/>
            <person name="Klenk H.P."/>
        </authorList>
    </citation>
    <scope>NUCLEOTIDE SEQUENCE [LARGE SCALE GENOMIC DNA]</scope>
    <source>
        <strain evidence="3">ATCC 49802 / DSM 20745 / S 6022</strain>
    </source>
</reference>
<dbReference type="InterPro" id="IPR043831">
    <property type="entry name" value="DUF5808"/>
</dbReference>
<feature type="domain" description="DUF5808" evidence="1">
    <location>
        <begin position="59"/>
        <end position="82"/>
    </location>
</feature>
<protein>
    <recommendedName>
        <fullName evidence="1">DUF5808 domain-containing protein</fullName>
    </recommendedName>
</protein>
<organism evidence="2 3">
    <name type="scientific">Sphaerobacter thermophilus (strain ATCC 49802 / DSM 20745 / KCCM 41009 / NCIMB 13125 / S 6022)</name>
    <dbReference type="NCBI Taxonomy" id="479434"/>
    <lineage>
        <taxon>Bacteria</taxon>
        <taxon>Pseudomonadati</taxon>
        <taxon>Thermomicrobiota</taxon>
        <taxon>Thermomicrobia</taxon>
        <taxon>Sphaerobacterales</taxon>
        <taxon>Sphaerobacterineae</taxon>
        <taxon>Sphaerobacteraceae</taxon>
        <taxon>Sphaerobacter</taxon>
    </lineage>
</organism>
<dbReference type="RefSeq" id="WP_012871184.1">
    <property type="nucleotide sequence ID" value="NC_013523.1"/>
</dbReference>
<gene>
    <name evidence="2" type="ordered locus">Sthe_0700</name>
</gene>
<reference evidence="3" key="1">
    <citation type="submission" date="2009-11" db="EMBL/GenBank/DDBJ databases">
        <title>The complete chromosome 1 of Sphaerobacter thermophilus DSM 20745.</title>
        <authorList>
            <person name="Lucas S."/>
            <person name="Copeland A."/>
            <person name="Lapidus A."/>
            <person name="Glavina del Rio T."/>
            <person name="Dalin E."/>
            <person name="Tice H."/>
            <person name="Bruce D."/>
            <person name="Goodwin L."/>
            <person name="Pitluck S."/>
            <person name="Kyrpides N."/>
            <person name="Mavromatis K."/>
            <person name="Ivanova N."/>
            <person name="Mikhailova N."/>
            <person name="LaButti K.M."/>
            <person name="Clum A."/>
            <person name="Sun H.I."/>
            <person name="Brettin T."/>
            <person name="Detter J.C."/>
            <person name="Han C."/>
            <person name="Larimer F."/>
            <person name="Land M."/>
            <person name="Hauser L."/>
            <person name="Markowitz V."/>
            <person name="Cheng J.F."/>
            <person name="Hugenholtz P."/>
            <person name="Woyke T."/>
            <person name="Wu D."/>
            <person name="Steenblock K."/>
            <person name="Schneider S."/>
            <person name="Pukall R."/>
            <person name="Goeker M."/>
            <person name="Klenk H.P."/>
            <person name="Eisen J.A."/>
        </authorList>
    </citation>
    <scope>NUCLEOTIDE SEQUENCE [LARGE SCALE GENOMIC DNA]</scope>
    <source>
        <strain evidence="3">ATCC 49802 / DSM 20745 / S 6022</strain>
    </source>
</reference>
<dbReference type="HOGENOM" id="CLU_171146_0_0_0"/>
<dbReference type="Pfam" id="PF19124">
    <property type="entry name" value="DUF5808"/>
    <property type="match status" value="1"/>
</dbReference>
<evidence type="ECO:0000313" key="2">
    <source>
        <dbReference type="EMBL" id="ACZ38137.1"/>
    </source>
</evidence>
<evidence type="ECO:0000313" key="3">
    <source>
        <dbReference type="Proteomes" id="UP000002027"/>
    </source>
</evidence>
<dbReference type="AlphaFoldDB" id="D1C1M0"/>
<dbReference type="OrthoDB" id="4558476at2"/>
<proteinExistence type="predicted"/>
<keyword evidence="3" id="KW-1185">Reference proteome</keyword>
<dbReference type="STRING" id="479434.Sthe_0700"/>
<accession>D1C1M0</accession>
<dbReference type="eggNOG" id="ENOG50330SV">
    <property type="taxonomic scope" value="Bacteria"/>
</dbReference>
<name>D1C1M0_SPHTD</name>
<dbReference type="InParanoid" id="D1C1M0"/>
<dbReference type="Proteomes" id="UP000002027">
    <property type="component" value="Chromosome 1"/>
</dbReference>
<dbReference type="EMBL" id="CP001823">
    <property type="protein sequence ID" value="ACZ38137.1"/>
    <property type="molecule type" value="Genomic_DNA"/>
</dbReference>